<dbReference type="AlphaFoldDB" id="C0C5E2"/>
<keyword evidence="2" id="KW-0472">Membrane</keyword>
<dbReference type="Pfam" id="PF10112">
    <property type="entry name" value="Halogen_Hydrol"/>
    <property type="match status" value="1"/>
</dbReference>
<keyword evidence="2" id="KW-1133">Transmembrane helix</keyword>
<organism evidence="3 4">
    <name type="scientific">[Clostridium] hylemonae DSM 15053</name>
    <dbReference type="NCBI Taxonomy" id="553973"/>
    <lineage>
        <taxon>Bacteria</taxon>
        <taxon>Bacillati</taxon>
        <taxon>Bacillota</taxon>
        <taxon>Clostridia</taxon>
        <taxon>Lachnospirales</taxon>
        <taxon>Lachnospiraceae</taxon>
    </lineage>
</organism>
<sequence length="414" mass="47064">MTNWDWERFGDDIRRTVQDAVDSRNFDKLNQTINDTIYQAVDGIGKGVRSAGDAVDRSMQDMARRRGQTRYGRMRRDRPYPGQYSRPESDTYDVHTEQVPALYVRTGGAKAGAVIMAAVGYVLGGVLLVGLPLSLLRELAGGSFNMVFQLLFGAGVIVLAGSAVLAAAGHHILGKVKRFNAYIKGMEGREYGDIKALAEQVKKPPKYVARDLEKMIRKGWFRQGHLDRQRTCLMVTHRAYSQYEELMEHTEELKRQEQERKAQKEETAEHMDPQIREIVRTGDEYIKKIHECNDAIPGAEISYKISRMETLVDRIFDRVEQNPGCVPEIRRLMEYYLPTTVKLLEAYEELDAQPVQGENILSSKQEIEKTLDTLNAAFEKLLDSLFQDTAWDVSSDISVLKTMLAQEGLTKDDF</sequence>
<protein>
    <recommendedName>
        <fullName evidence="5">5-bromo-4-chloroindolyl phosphate hydrolysis protein</fullName>
    </recommendedName>
</protein>
<dbReference type="OrthoDB" id="9782052at2"/>
<keyword evidence="2" id="KW-0812">Transmembrane</keyword>
<feature type="region of interest" description="Disordered" evidence="1">
    <location>
        <begin position="251"/>
        <end position="270"/>
    </location>
</feature>
<evidence type="ECO:0008006" key="5">
    <source>
        <dbReference type="Google" id="ProtNLM"/>
    </source>
</evidence>
<name>C0C5E2_9FIRM</name>
<evidence type="ECO:0000313" key="4">
    <source>
        <dbReference type="Proteomes" id="UP000004893"/>
    </source>
</evidence>
<dbReference type="STRING" id="553973.CLOHYLEM_07318"/>
<dbReference type="eggNOG" id="COG4915">
    <property type="taxonomic scope" value="Bacteria"/>
</dbReference>
<gene>
    <name evidence="3" type="ORF">CLOHYLEM_07318</name>
</gene>
<dbReference type="RefSeq" id="WP_006444673.1">
    <property type="nucleotide sequence ID" value="NZ_CP036524.1"/>
</dbReference>
<feature type="region of interest" description="Disordered" evidence="1">
    <location>
        <begin position="65"/>
        <end position="91"/>
    </location>
</feature>
<feature type="transmembrane region" description="Helical" evidence="2">
    <location>
        <begin position="113"/>
        <end position="135"/>
    </location>
</feature>
<reference evidence="3" key="2">
    <citation type="submission" date="2013-06" db="EMBL/GenBank/DDBJ databases">
        <title>Draft genome sequence of Clostridium hylemonae (DSM 15053).</title>
        <authorList>
            <person name="Sudarsanam P."/>
            <person name="Ley R."/>
            <person name="Guruge J."/>
            <person name="Turnbaugh P.J."/>
            <person name="Mahowald M."/>
            <person name="Liep D."/>
            <person name="Gordon J."/>
        </authorList>
    </citation>
    <scope>NUCLEOTIDE SEQUENCE</scope>
    <source>
        <strain evidence="3">DSM 15053</strain>
    </source>
</reference>
<accession>C0C5E2</accession>
<evidence type="ECO:0000256" key="1">
    <source>
        <dbReference type="SAM" id="MobiDB-lite"/>
    </source>
</evidence>
<evidence type="ECO:0000256" key="2">
    <source>
        <dbReference type="SAM" id="Phobius"/>
    </source>
</evidence>
<reference evidence="3" key="1">
    <citation type="submission" date="2009-02" db="EMBL/GenBank/DDBJ databases">
        <authorList>
            <person name="Fulton L."/>
            <person name="Clifton S."/>
            <person name="Fulton B."/>
            <person name="Xu J."/>
            <person name="Minx P."/>
            <person name="Pepin K.H."/>
            <person name="Johnson M."/>
            <person name="Bhonagiri V."/>
            <person name="Nash W.E."/>
            <person name="Mardis E.R."/>
            <person name="Wilson R.K."/>
        </authorList>
    </citation>
    <scope>NUCLEOTIDE SEQUENCE [LARGE SCALE GENOMIC DNA]</scope>
    <source>
        <strain evidence="3">DSM 15053</strain>
    </source>
</reference>
<comment type="caution">
    <text evidence="3">The sequence shown here is derived from an EMBL/GenBank/DDBJ whole genome shotgun (WGS) entry which is preliminary data.</text>
</comment>
<dbReference type="HOGENOM" id="CLU_039279_0_0_9"/>
<dbReference type="Proteomes" id="UP000004893">
    <property type="component" value="Unassembled WGS sequence"/>
</dbReference>
<dbReference type="EMBL" id="ABYI02000040">
    <property type="protein sequence ID" value="EEG72679.1"/>
    <property type="molecule type" value="Genomic_DNA"/>
</dbReference>
<dbReference type="InterPro" id="IPR018770">
    <property type="entry name" value="ChloroindolylP_hydrolase"/>
</dbReference>
<keyword evidence="4" id="KW-1185">Reference proteome</keyword>
<feature type="compositionally biased region" description="Basic residues" evidence="1">
    <location>
        <begin position="65"/>
        <end position="76"/>
    </location>
</feature>
<feature type="transmembrane region" description="Helical" evidence="2">
    <location>
        <begin position="147"/>
        <end position="168"/>
    </location>
</feature>
<proteinExistence type="predicted"/>
<evidence type="ECO:0000313" key="3">
    <source>
        <dbReference type="EMBL" id="EEG72679.1"/>
    </source>
</evidence>